<dbReference type="SUPFAM" id="SSF56112">
    <property type="entry name" value="Protein kinase-like (PK-like)"/>
    <property type="match status" value="1"/>
</dbReference>
<dbReference type="Gene3D" id="1.10.510.10">
    <property type="entry name" value="Transferase(Phosphotransferase) domain 1"/>
    <property type="match status" value="1"/>
</dbReference>
<feature type="compositionally biased region" description="Polar residues" evidence="1">
    <location>
        <begin position="245"/>
        <end position="267"/>
    </location>
</feature>
<feature type="domain" description="Protein kinase" evidence="2">
    <location>
        <begin position="258"/>
        <end position="594"/>
    </location>
</feature>
<feature type="region of interest" description="Disordered" evidence="1">
    <location>
        <begin position="240"/>
        <end position="267"/>
    </location>
</feature>
<keyword evidence="3" id="KW-0418">Kinase</keyword>
<evidence type="ECO:0000313" key="3">
    <source>
        <dbReference type="EMBL" id="KAK8105314.1"/>
    </source>
</evidence>
<evidence type="ECO:0000259" key="2">
    <source>
        <dbReference type="PROSITE" id="PS50011"/>
    </source>
</evidence>
<sequence>NDSGNAWSKLGIDHPRVNKCHDRGNASFDKDVPMPALQPQPTSTSHKGQSWQNLAKLLSIELNNSVVDPEWGDATANFLPRRELREIITPERVRVIVAGLGSFENSVELDSFVHRAFHGDMKGGARRYPSVKLLAALVCCGATDRYLELVLSGVSDVCLPPVYDERHPRSSLRCKSEKCNNGHKFLGDLEIRDRKEFFAWTYYLNAPYFSKPKPKSGATDQALHNHYILSDNDVMPIVSSEEQEPGTSTKMSRQRTPSSGSGESQMGGFSTVTRVEFHPDHYNFGKEDGEKHEFFALKKLTASDEASFNQEIASLLAFIAAENQHLVKLLASFEIRSYRKKPTEYYFLFPWADGTLWDFWKLYNAVEQRANLSQWMSHQCLRLAEALQFFHNERKIAFSQPDIEEEQKQLFGRHGDIKAENILWFKTKAQKAILVLNDFGLARLNSKISRSQQDPNGMPRTKTYQAPEFDVPGSKISRSSDIFSLGCAFLEFATWFVEGFNSVDVEFVDARMEEDPHNPAFKLDTFFKVVEDASGNKTPVIKPKVTGWIQRLRTHGNCTQFIADFLDLVEDHMLEPDPKKRFESDRVVKRLRVLEQSCRTDTTYWKEHINSKYRKDKRRA</sequence>
<dbReference type="Pfam" id="PF00069">
    <property type="entry name" value="Pkinase"/>
    <property type="match status" value="1"/>
</dbReference>
<dbReference type="Proteomes" id="UP001392437">
    <property type="component" value="Unassembled WGS sequence"/>
</dbReference>
<feature type="region of interest" description="Disordered" evidence="1">
    <location>
        <begin position="1"/>
        <end position="48"/>
    </location>
</feature>
<dbReference type="EMBL" id="JAQQWP010000008">
    <property type="protein sequence ID" value="KAK8105314.1"/>
    <property type="molecule type" value="Genomic_DNA"/>
</dbReference>
<dbReference type="PROSITE" id="PS50011">
    <property type="entry name" value="PROTEIN_KINASE_DOM"/>
    <property type="match status" value="1"/>
</dbReference>
<dbReference type="InterPro" id="IPR000719">
    <property type="entry name" value="Prot_kinase_dom"/>
</dbReference>
<dbReference type="AlphaFoldDB" id="A0AAW0QNY0"/>
<dbReference type="SMART" id="SM00220">
    <property type="entry name" value="S_TKc"/>
    <property type="match status" value="1"/>
</dbReference>
<gene>
    <name evidence="3" type="ORF">PG999_008673</name>
</gene>
<reference evidence="3 4" key="1">
    <citation type="submission" date="2023-01" db="EMBL/GenBank/DDBJ databases">
        <title>Analysis of 21 Apiospora genomes using comparative genomics revels a genus with tremendous synthesis potential of carbohydrate active enzymes and secondary metabolites.</title>
        <authorList>
            <person name="Sorensen T."/>
        </authorList>
    </citation>
    <scope>NUCLEOTIDE SEQUENCE [LARGE SCALE GENOMIC DNA]</scope>
    <source>
        <strain evidence="3 4">CBS 117206</strain>
    </source>
</reference>
<protein>
    <submittedName>
        <fullName evidence="3">Kinase-like protein</fullName>
    </submittedName>
</protein>
<dbReference type="GO" id="GO:0004674">
    <property type="term" value="F:protein serine/threonine kinase activity"/>
    <property type="evidence" value="ECO:0007669"/>
    <property type="project" value="TreeGrafter"/>
</dbReference>
<feature type="compositionally biased region" description="Polar residues" evidence="1">
    <location>
        <begin position="39"/>
        <end position="48"/>
    </location>
</feature>
<accession>A0AAW0QNY0</accession>
<dbReference type="PANTHER" id="PTHR24359:SF37">
    <property type="entry name" value="PROTEIN KINASE DOMAIN-CONTAINING PROTEIN"/>
    <property type="match status" value="1"/>
</dbReference>
<dbReference type="PANTHER" id="PTHR24359">
    <property type="entry name" value="SERINE/THREONINE-PROTEIN KINASE SBK1"/>
    <property type="match status" value="1"/>
</dbReference>
<dbReference type="InterPro" id="IPR011009">
    <property type="entry name" value="Kinase-like_dom_sf"/>
</dbReference>
<feature type="compositionally biased region" description="Basic and acidic residues" evidence="1">
    <location>
        <begin position="11"/>
        <end position="32"/>
    </location>
</feature>
<comment type="caution">
    <text evidence="3">The sequence shown here is derived from an EMBL/GenBank/DDBJ whole genome shotgun (WGS) entry which is preliminary data.</text>
</comment>
<proteinExistence type="predicted"/>
<evidence type="ECO:0000313" key="4">
    <source>
        <dbReference type="Proteomes" id="UP001392437"/>
    </source>
</evidence>
<organism evidence="3 4">
    <name type="scientific">Apiospora kogelbergensis</name>
    <dbReference type="NCBI Taxonomy" id="1337665"/>
    <lineage>
        <taxon>Eukaryota</taxon>
        <taxon>Fungi</taxon>
        <taxon>Dikarya</taxon>
        <taxon>Ascomycota</taxon>
        <taxon>Pezizomycotina</taxon>
        <taxon>Sordariomycetes</taxon>
        <taxon>Xylariomycetidae</taxon>
        <taxon>Amphisphaeriales</taxon>
        <taxon>Apiosporaceae</taxon>
        <taxon>Apiospora</taxon>
    </lineage>
</organism>
<keyword evidence="3" id="KW-0808">Transferase</keyword>
<name>A0AAW0QNY0_9PEZI</name>
<dbReference type="GO" id="GO:0005524">
    <property type="term" value="F:ATP binding"/>
    <property type="evidence" value="ECO:0007669"/>
    <property type="project" value="InterPro"/>
</dbReference>
<feature type="non-terminal residue" evidence="3">
    <location>
        <position position="1"/>
    </location>
</feature>
<evidence type="ECO:0000256" key="1">
    <source>
        <dbReference type="SAM" id="MobiDB-lite"/>
    </source>
</evidence>
<keyword evidence="4" id="KW-1185">Reference proteome</keyword>